<dbReference type="GO" id="GO:0003746">
    <property type="term" value="F:translation elongation factor activity"/>
    <property type="evidence" value="ECO:0007669"/>
    <property type="project" value="UniProtKB-KW"/>
</dbReference>
<dbReference type="InterPro" id="IPR018940">
    <property type="entry name" value="EF-1_beta_acid_region_euk"/>
</dbReference>
<accession>A0A0U4G2C0</accession>
<dbReference type="PANTHER" id="PTHR11595">
    <property type="entry name" value="EF-HAND AND COILED-COIL DOMAIN-CONTAINING FAMILY MEMBER"/>
    <property type="match status" value="1"/>
</dbReference>
<dbReference type="GO" id="GO:0005085">
    <property type="term" value="F:guanyl-nucleotide exchange factor activity"/>
    <property type="evidence" value="ECO:0007669"/>
    <property type="project" value="TreeGrafter"/>
</dbReference>
<dbReference type="InterPro" id="IPR014038">
    <property type="entry name" value="EF1B_bsu/dsu_GNE"/>
</dbReference>
<proteinExistence type="evidence at transcript level"/>
<dbReference type="Pfam" id="PF10587">
    <property type="entry name" value="EF-1_beta_acid"/>
    <property type="match status" value="1"/>
</dbReference>
<dbReference type="Gene3D" id="1.20.1050.130">
    <property type="match status" value="1"/>
</dbReference>
<dbReference type="SUPFAM" id="SSF54984">
    <property type="entry name" value="eEF-1beta-like"/>
    <property type="match status" value="1"/>
</dbReference>
<dbReference type="CDD" id="cd00292">
    <property type="entry name" value="EF1B"/>
    <property type="match status" value="1"/>
</dbReference>
<evidence type="ECO:0000256" key="1">
    <source>
        <dbReference type="ARBA" id="ARBA00007411"/>
    </source>
</evidence>
<dbReference type="PROSITE" id="PS00825">
    <property type="entry name" value="EF1BD_2"/>
    <property type="match status" value="1"/>
</dbReference>
<dbReference type="Gene3D" id="3.30.70.60">
    <property type="match status" value="1"/>
</dbReference>
<dbReference type="InterPro" id="IPR001326">
    <property type="entry name" value="Transl_elong_EF1B_B/D_CS"/>
</dbReference>
<feature type="domain" description="Elongation factor 1 beta central acidic region eukaryote" evidence="7">
    <location>
        <begin position="94"/>
        <end position="120"/>
    </location>
</feature>
<evidence type="ECO:0000256" key="2">
    <source>
        <dbReference type="ARBA" id="ARBA00022768"/>
    </source>
</evidence>
<keyword evidence="2 4" id="KW-0251">Elongation factor</keyword>
<reference evidence="8" key="1">
    <citation type="submission" date="2015-12" db="EMBL/GenBank/DDBJ databases">
        <title>First venom gland Transcriptomic analysis of Iranian yellow scorpion 'Odonthubuthus doriae'.</title>
        <authorList>
            <person name="Naderi Soorki M."/>
            <person name="Galehdari H."/>
            <person name="Jalali A."/>
            <person name="Baradaran M."/>
        </authorList>
    </citation>
    <scope>NUCLEOTIDE SEQUENCE</scope>
</reference>
<organism evidence="8">
    <name type="scientific">Odontobuthus doriae</name>
    <name type="common">Yellow Iranian scorpion</name>
    <dbReference type="NCBI Taxonomy" id="342590"/>
    <lineage>
        <taxon>Eukaryota</taxon>
        <taxon>Metazoa</taxon>
        <taxon>Ecdysozoa</taxon>
        <taxon>Arthropoda</taxon>
        <taxon>Chelicerata</taxon>
        <taxon>Arachnida</taxon>
        <taxon>Scorpiones</taxon>
        <taxon>Buthida</taxon>
        <taxon>Buthoidea</taxon>
        <taxon>Buthidae</taxon>
        <taxon>Odontobuthus</taxon>
    </lineage>
</organism>
<dbReference type="FunFam" id="3.30.70.60:FF:000001">
    <property type="entry name" value="Elongation factor 1-beta 1 like"/>
    <property type="match status" value="1"/>
</dbReference>
<dbReference type="InterPro" id="IPR014717">
    <property type="entry name" value="Transl_elong_EF1B/ribsomal_bS6"/>
</dbReference>
<dbReference type="SUPFAM" id="SSF47616">
    <property type="entry name" value="GST C-terminal domain-like"/>
    <property type="match status" value="1"/>
</dbReference>
<evidence type="ECO:0000256" key="4">
    <source>
        <dbReference type="RuleBase" id="RU003791"/>
    </source>
</evidence>
<name>A0A0U4G2C0_ODODO</name>
<comment type="similarity">
    <text evidence="1 4">Belongs to the EF-1-beta/EF-1-delta family.</text>
</comment>
<dbReference type="GO" id="GO:0005829">
    <property type="term" value="C:cytosol"/>
    <property type="evidence" value="ECO:0007669"/>
    <property type="project" value="TreeGrafter"/>
</dbReference>
<dbReference type="InterPro" id="IPR036282">
    <property type="entry name" value="Glutathione-S-Trfase_C_sf"/>
</dbReference>
<dbReference type="GO" id="GO:0005853">
    <property type="term" value="C:eukaryotic translation elongation factor 1 complex"/>
    <property type="evidence" value="ECO:0007669"/>
    <property type="project" value="InterPro"/>
</dbReference>
<evidence type="ECO:0000259" key="6">
    <source>
        <dbReference type="SMART" id="SM00888"/>
    </source>
</evidence>
<dbReference type="AlphaFoldDB" id="A0A0U4G2C0"/>
<gene>
    <name evidence="8" type="primary">CPr1</name>
</gene>
<dbReference type="SMART" id="SM00888">
    <property type="entry name" value="EF1_GNE"/>
    <property type="match status" value="1"/>
</dbReference>
<dbReference type="InterPro" id="IPR036219">
    <property type="entry name" value="eEF-1beta-like_sf"/>
</dbReference>
<dbReference type="CDD" id="cd10308">
    <property type="entry name" value="GST_C_eEF1b_like"/>
    <property type="match status" value="1"/>
</dbReference>
<protein>
    <submittedName>
        <fullName evidence="8">Cell protein CPr1</fullName>
    </submittedName>
</protein>
<feature type="region of interest" description="Disordered" evidence="5">
    <location>
        <begin position="66"/>
        <end position="92"/>
    </location>
</feature>
<dbReference type="EMBL" id="KU365858">
    <property type="protein sequence ID" value="ALX72356.1"/>
    <property type="molecule type" value="mRNA"/>
</dbReference>
<evidence type="ECO:0000256" key="3">
    <source>
        <dbReference type="ARBA" id="ARBA00022917"/>
    </source>
</evidence>
<feature type="domain" description="Translation elongation factor EF1B beta/delta subunit guanine nucleotide exchange" evidence="6">
    <location>
        <begin position="129"/>
        <end position="215"/>
    </location>
</feature>
<dbReference type="InterPro" id="IPR049720">
    <property type="entry name" value="EF1B_bsu/dsu"/>
</dbReference>
<dbReference type="PANTHER" id="PTHR11595:SF21">
    <property type="entry name" value="ELONGATION FACTOR 1-BETA"/>
    <property type="match status" value="1"/>
</dbReference>
<evidence type="ECO:0000256" key="5">
    <source>
        <dbReference type="SAM" id="MobiDB-lite"/>
    </source>
</evidence>
<dbReference type="Pfam" id="PF00736">
    <property type="entry name" value="EF1_GNE"/>
    <property type="match status" value="1"/>
</dbReference>
<dbReference type="SMART" id="SM01182">
    <property type="entry name" value="EF-1_beta_acid"/>
    <property type="match status" value="1"/>
</dbReference>
<keyword evidence="3 4" id="KW-0648">Protein biosynthesis</keyword>
<evidence type="ECO:0000313" key="8">
    <source>
        <dbReference type="EMBL" id="ALX72356.1"/>
    </source>
</evidence>
<sequence length="215" mass="24307">MFGDLKTTDGIKKLNDYLATRSYIDGYELSEADKIVFNSLQNVPPATYPHALRWYKHIKSYETEESSLPKAKESKLPAAENKVTDGGDDDDLDLFASDDEVDEEAEKLKQERLKQYAEKKSKKPGVIAKSSVVLDVKPWDDETDMAEMEKLVRGITCDGLVWGASKLVPLAFGIHKLQIVSIVEDDKVSIDWLQEEIQNFEDYVQSVDIAAFQKL</sequence>
<evidence type="ECO:0000259" key="7">
    <source>
        <dbReference type="SMART" id="SM01182"/>
    </source>
</evidence>